<keyword evidence="4" id="KW-0472">Membrane</keyword>
<dbReference type="InterPro" id="IPR019734">
    <property type="entry name" value="TPR_rpt"/>
</dbReference>
<dbReference type="PROSITE" id="PS50005">
    <property type="entry name" value="TPR"/>
    <property type="match status" value="2"/>
</dbReference>
<feature type="transmembrane region" description="Helical" evidence="4">
    <location>
        <begin position="328"/>
        <end position="347"/>
    </location>
</feature>
<dbReference type="Gene3D" id="1.25.40.10">
    <property type="entry name" value="Tetratricopeptide repeat domain"/>
    <property type="match status" value="1"/>
</dbReference>
<keyword evidence="2 3" id="KW-0802">TPR repeat</keyword>
<feature type="transmembrane region" description="Helical" evidence="4">
    <location>
        <begin position="226"/>
        <end position="248"/>
    </location>
</feature>
<dbReference type="SMART" id="SM00028">
    <property type="entry name" value="TPR"/>
    <property type="match status" value="3"/>
</dbReference>
<dbReference type="PANTHER" id="PTHR44227:SF3">
    <property type="entry name" value="PROTEIN O-MANNOSYL-TRANSFERASE TMTC4"/>
    <property type="match status" value="1"/>
</dbReference>
<keyword evidence="6" id="KW-1185">Reference proteome</keyword>
<evidence type="ECO:0000313" key="5">
    <source>
        <dbReference type="EMBL" id="MBT0653837.1"/>
    </source>
</evidence>
<keyword evidence="4" id="KW-0812">Transmembrane</keyword>
<feature type="transmembrane region" description="Helical" evidence="4">
    <location>
        <begin position="359"/>
        <end position="378"/>
    </location>
</feature>
<feature type="transmembrane region" description="Helical" evidence="4">
    <location>
        <begin position="182"/>
        <end position="206"/>
    </location>
</feature>
<dbReference type="PROSITE" id="PS50293">
    <property type="entry name" value="TPR_REGION"/>
    <property type="match status" value="1"/>
</dbReference>
<dbReference type="Proteomes" id="UP000756860">
    <property type="component" value="Unassembled WGS sequence"/>
</dbReference>
<feature type="transmembrane region" description="Helical" evidence="4">
    <location>
        <begin position="300"/>
        <end position="321"/>
    </location>
</feature>
<evidence type="ECO:0000313" key="6">
    <source>
        <dbReference type="Proteomes" id="UP000756860"/>
    </source>
</evidence>
<keyword evidence="4" id="KW-1133">Transmembrane helix</keyword>
<reference evidence="5 6" key="1">
    <citation type="submission" date="2021-05" db="EMBL/GenBank/DDBJ databases">
        <title>The draft genome of Geobacter luticola JCM 17780.</title>
        <authorList>
            <person name="Xu Z."/>
            <person name="Masuda Y."/>
            <person name="Itoh H."/>
            <person name="Senoo K."/>
        </authorList>
    </citation>
    <scope>NUCLEOTIDE SEQUENCE [LARGE SCALE GENOMIC DNA]</scope>
    <source>
        <strain evidence="5 6">JCM 17780</strain>
    </source>
</reference>
<dbReference type="PANTHER" id="PTHR44227">
    <property type="match status" value="1"/>
</dbReference>
<dbReference type="InterPro" id="IPR052346">
    <property type="entry name" value="O-mannosyl-transferase_TMTC"/>
</dbReference>
<dbReference type="SUPFAM" id="SSF48452">
    <property type="entry name" value="TPR-like"/>
    <property type="match status" value="1"/>
</dbReference>
<feature type="transmembrane region" description="Helical" evidence="4">
    <location>
        <begin position="16"/>
        <end position="36"/>
    </location>
</feature>
<sequence>MRTAGDIRNHRRAVQWHLPLALILIAAVTTAVYWPALRNGFIDFDDDVYVTANLMVQQGLSLKGFLWSLTTFHAANWHPLTWLSHMLNVELSGMNPAGHHATSLFIHAVNSMLLCALLYRLTGFVGRSLVVALLFAIHPLHVESVAWVAERKDVLSTLFWFLTMGAYVWYTGKPGLKRYLPVAVLFALGLMAKQMLVTLPVILLLMDYWPLARLTPRRGERGGTDLRFLLAEKIPLVVMAAAASLMILRAHASAKALFRVDGESLLLHGGNAFLSYVKYIRNMFWPVDLALFYPFEPSAVTAPRVAGAVVLLALLTGLAVVQGRKRPYLVFGWFWYLITLLPVIGFIRVGGQAMADRYTYIPLVGLFIILAWGGGELAGRWRNGLPAVTVVSVIVVAILSVLTVKQIRYWQSSYDLYAHALAVVERNWLAHNNMGVLLSQHNRNDEAILHFQESVRLNPTGIEGIRNLGNSYQMAGRYAEAIEAYRLAVRLHPDDVEGHVRLGYAYLITGNIDLAYQEQVQLKRLNEAYARALLDSIQASGKR</sequence>
<feature type="repeat" description="TPR" evidence="3">
    <location>
        <begin position="428"/>
        <end position="461"/>
    </location>
</feature>
<protein>
    <submittedName>
        <fullName evidence="5">Tetratricopeptide repeat protein</fullName>
    </submittedName>
</protein>
<evidence type="ECO:0000256" key="2">
    <source>
        <dbReference type="ARBA" id="ARBA00022803"/>
    </source>
</evidence>
<feature type="transmembrane region" description="Helical" evidence="4">
    <location>
        <begin position="385"/>
        <end position="404"/>
    </location>
</feature>
<accession>A0ABS5SGN9</accession>
<keyword evidence="1" id="KW-0677">Repeat</keyword>
<evidence type="ECO:0000256" key="4">
    <source>
        <dbReference type="SAM" id="Phobius"/>
    </source>
</evidence>
<feature type="repeat" description="TPR" evidence="3">
    <location>
        <begin position="462"/>
        <end position="495"/>
    </location>
</feature>
<organism evidence="5 6">
    <name type="scientific">Geomobilimonas luticola</name>
    <dbReference type="NCBI Taxonomy" id="1114878"/>
    <lineage>
        <taxon>Bacteria</taxon>
        <taxon>Pseudomonadati</taxon>
        <taxon>Thermodesulfobacteriota</taxon>
        <taxon>Desulfuromonadia</taxon>
        <taxon>Geobacterales</taxon>
        <taxon>Geobacteraceae</taxon>
        <taxon>Geomobilimonas</taxon>
    </lineage>
</organism>
<evidence type="ECO:0000256" key="3">
    <source>
        <dbReference type="PROSITE-ProRule" id="PRU00339"/>
    </source>
</evidence>
<feature type="transmembrane region" description="Helical" evidence="4">
    <location>
        <begin position="154"/>
        <end position="170"/>
    </location>
</feature>
<dbReference type="RefSeq" id="WP_214175836.1">
    <property type="nucleotide sequence ID" value="NZ_JAHCVK010000005.1"/>
</dbReference>
<gene>
    <name evidence="5" type="ORF">KI810_12275</name>
</gene>
<dbReference type="InterPro" id="IPR011990">
    <property type="entry name" value="TPR-like_helical_dom_sf"/>
</dbReference>
<comment type="caution">
    <text evidence="5">The sequence shown here is derived from an EMBL/GenBank/DDBJ whole genome shotgun (WGS) entry which is preliminary data.</text>
</comment>
<name>A0ABS5SGN9_9BACT</name>
<dbReference type="Pfam" id="PF13414">
    <property type="entry name" value="TPR_11"/>
    <property type="match status" value="1"/>
</dbReference>
<dbReference type="EMBL" id="JAHCVK010000005">
    <property type="protein sequence ID" value="MBT0653837.1"/>
    <property type="molecule type" value="Genomic_DNA"/>
</dbReference>
<proteinExistence type="predicted"/>
<evidence type="ECO:0000256" key="1">
    <source>
        <dbReference type="ARBA" id="ARBA00022737"/>
    </source>
</evidence>